<accession>A0ABS2M341</accession>
<dbReference type="RefSeq" id="WP_204945377.1">
    <property type="nucleotide sequence ID" value="NZ_JAFBBP010000001.1"/>
</dbReference>
<dbReference type="EMBL" id="JAFBBP010000001">
    <property type="protein sequence ID" value="MBM7494852.1"/>
    <property type="molecule type" value="Genomic_DNA"/>
</dbReference>
<feature type="transmembrane region" description="Helical" evidence="1">
    <location>
        <begin position="125"/>
        <end position="144"/>
    </location>
</feature>
<gene>
    <name evidence="2" type="ORF">JOD64_006074</name>
</gene>
<sequence length="159" mass="17263">MEREHVDMNRITPDEARQALADVDEGREQVARRAVAPWWYHVGIGASLLFAFASVSIGWDWIPFGVVGGLFLGPYLVTLAAKHFTGVSLDRFQATPGARRISLVIGILVPALILVGLVLEWGLDLRGAMAAVGVLVMVLVIVLGRRLDAVLTRELGRPA</sequence>
<keyword evidence="1" id="KW-1133">Transmembrane helix</keyword>
<evidence type="ECO:0000313" key="3">
    <source>
        <dbReference type="Proteomes" id="UP000764837"/>
    </source>
</evidence>
<comment type="caution">
    <text evidence="2">The sequence shown here is derived from an EMBL/GenBank/DDBJ whole genome shotgun (WGS) entry which is preliminary data.</text>
</comment>
<evidence type="ECO:0000313" key="2">
    <source>
        <dbReference type="EMBL" id="MBM7494852.1"/>
    </source>
</evidence>
<evidence type="ECO:0000256" key="1">
    <source>
        <dbReference type="SAM" id="Phobius"/>
    </source>
</evidence>
<keyword evidence="1" id="KW-0812">Transmembrane</keyword>
<reference evidence="2 3" key="1">
    <citation type="submission" date="2021-01" db="EMBL/GenBank/DDBJ databases">
        <title>Sequencing the genomes of 1000 actinobacteria strains.</title>
        <authorList>
            <person name="Klenk H.-P."/>
        </authorList>
    </citation>
    <scope>NUCLEOTIDE SEQUENCE [LARGE SCALE GENOMIC DNA]</scope>
    <source>
        <strain evidence="2 3">DSM 100204</strain>
    </source>
</reference>
<keyword evidence="1" id="KW-0472">Membrane</keyword>
<dbReference type="Proteomes" id="UP000764837">
    <property type="component" value="Unassembled WGS sequence"/>
</dbReference>
<name>A0ABS2M341_9ACTN</name>
<keyword evidence="3" id="KW-1185">Reference proteome</keyword>
<feature type="transmembrane region" description="Helical" evidence="1">
    <location>
        <begin position="101"/>
        <end position="119"/>
    </location>
</feature>
<proteinExistence type="predicted"/>
<feature type="transmembrane region" description="Helical" evidence="1">
    <location>
        <begin position="61"/>
        <end position="81"/>
    </location>
</feature>
<feature type="transmembrane region" description="Helical" evidence="1">
    <location>
        <begin position="38"/>
        <end position="55"/>
    </location>
</feature>
<organism evidence="2 3">
    <name type="scientific">Micromonospora luteifusca</name>
    <dbReference type="NCBI Taxonomy" id="709860"/>
    <lineage>
        <taxon>Bacteria</taxon>
        <taxon>Bacillati</taxon>
        <taxon>Actinomycetota</taxon>
        <taxon>Actinomycetes</taxon>
        <taxon>Micromonosporales</taxon>
        <taxon>Micromonosporaceae</taxon>
        <taxon>Micromonospora</taxon>
    </lineage>
</organism>
<protein>
    <submittedName>
        <fullName evidence="2">Uncharacterized protein</fullName>
    </submittedName>
</protein>